<feature type="signal peptide" evidence="1">
    <location>
        <begin position="1"/>
        <end position="19"/>
    </location>
</feature>
<evidence type="ECO:0000313" key="2">
    <source>
        <dbReference type="EMBL" id="KAG9247137.1"/>
    </source>
</evidence>
<proteinExistence type="predicted"/>
<keyword evidence="1" id="KW-0732">Signal</keyword>
<dbReference type="EMBL" id="MU253781">
    <property type="protein sequence ID" value="KAG9247137.1"/>
    <property type="molecule type" value="Genomic_DNA"/>
</dbReference>
<sequence length="93" mass="9998">MIEIAFYFIAACLLARVLNLPPFVQEARHLTHAQDIDTTYDYVIVGGKTAGLTAAVKVTGNERGPYSIIDPTTPAQLSLPVIAPDLRDSLAAD</sequence>
<name>A0A9P8CHQ4_9HELO</name>
<protein>
    <submittedName>
        <fullName evidence="2">Uncharacterized protein</fullName>
    </submittedName>
</protein>
<feature type="chain" id="PRO_5040306657" evidence="1">
    <location>
        <begin position="20"/>
        <end position="93"/>
    </location>
</feature>
<dbReference type="OrthoDB" id="3564369at2759"/>
<dbReference type="Proteomes" id="UP000887226">
    <property type="component" value="Unassembled WGS sequence"/>
</dbReference>
<accession>A0A9P8CHQ4</accession>
<evidence type="ECO:0000313" key="3">
    <source>
        <dbReference type="Proteomes" id="UP000887226"/>
    </source>
</evidence>
<reference evidence="2" key="1">
    <citation type="journal article" date="2021" name="IMA Fungus">
        <title>Genomic characterization of three marine fungi, including Emericellopsis atlantica sp. nov. with signatures of a generalist lifestyle and marine biomass degradation.</title>
        <authorList>
            <person name="Hagestad O.C."/>
            <person name="Hou L."/>
            <person name="Andersen J.H."/>
            <person name="Hansen E.H."/>
            <person name="Altermark B."/>
            <person name="Li C."/>
            <person name="Kuhnert E."/>
            <person name="Cox R.J."/>
            <person name="Crous P.W."/>
            <person name="Spatafora J.W."/>
            <person name="Lail K."/>
            <person name="Amirebrahimi M."/>
            <person name="Lipzen A."/>
            <person name="Pangilinan J."/>
            <person name="Andreopoulos W."/>
            <person name="Hayes R.D."/>
            <person name="Ng V."/>
            <person name="Grigoriev I.V."/>
            <person name="Jackson S.A."/>
            <person name="Sutton T.D.S."/>
            <person name="Dobson A.D.W."/>
            <person name="Rama T."/>
        </authorList>
    </citation>
    <scope>NUCLEOTIDE SEQUENCE</scope>
    <source>
        <strain evidence="2">TRa3180A</strain>
    </source>
</reference>
<dbReference type="AlphaFoldDB" id="A0A9P8CHQ4"/>
<comment type="caution">
    <text evidence="2">The sequence shown here is derived from an EMBL/GenBank/DDBJ whole genome shotgun (WGS) entry which is preliminary data.</text>
</comment>
<gene>
    <name evidence="2" type="ORF">BJ878DRAFT_539597</name>
</gene>
<evidence type="ECO:0000256" key="1">
    <source>
        <dbReference type="SAM" id="SignalP"/>
    </source>
</evidence>
<organism evidence="2 3">
    <name type="scientific">Calycina marina</name>
    <dbReference type="NCBI Taxonomy" id="1763456"/>
    <lineage>
        <taxon>Eukaryota</taxon>
        <taxon>Fungi</taxon>
        <taxon>Dikarya</taxon>
        <taxon>Ascomycota</taxon>
        <taxon>Pezizomycotina</taxon>
        <taxon>Leotiomycetes</taxon>
        <taxon>Helotiales</taxon>
        <taxon>Pezizellaceae</taxon>
        <taxon>Calycina</taxon>
    </lineage>
</organism>
<keyword evidence="3" id="KW-1185">Reference proteome</keyword>